<sequence>MKKTIKDISVANQTVLVRVDYNVPLDDNGQITDDARIRETIPTLQLLLDGGAAIILMAHFGRPKGKVVDAMRLTPVSKKLQELLGRDIQTANDTVGLEATALAKNIGTGQVLLLENTRFEAGEEQNDPILSEKLASFGTVFVNDAFGAAHRAHASTEGVARVMHAQGKPCVAGLLMARELEFLGQLLHNPPRPFVAILGGVKVSDKIGVIRNLLPKVDTLLVGGAMAYAFEKARGREVGTSYFKSEDAPIAAEVLELVREKGYDFRTPLDFLVADRDAVDANVAYVDAGQIPSDKMSMDIGPKTIANYSATIENAKTVLWNGPMGRFEVEPFSKGTLEVARAVSRSTETGGLTIIGGGDSAAAVNQMGLGDQMSHVSTGGGASLEFLEGRELPGVAVLDDKF</sequence>
<dbReference type="SUPFAM" id="SSF53748">
    <property type="entry name" value="Phosphoglycerate kinase"/>
    <property type="match status" value="1"/>
</dbReference>
<proteinExistence type="inferred from homology"/>
<keyword evidence="10 12" id="KW-0067">ATP-binding</keyword>
<evidence type="ECO:0000313" key="17">
    <source>
        <dbReference type="Proteomes" id="UP000237684"/>
    </source>
</evidence>
<evidence type="ECO:0000256" key="7">
    <source>
        <dbReference type="ARBA" id="ARBA00022679"/>
    </source>
</evidence>
<keyword evidence="17" id="KW-1185">Reference proteome</keyword>
<dbReference type="InterPro" id="IPR015911">
    <property type="entry name" value="Phosphoglycerate_kinase_CS"/>
</dbReference>
<evidence type="ECO:0000256" key="1">
    <source>
        <dbReference type="ARBA" id="ARBA00000642"/>
    </source>
</evidence>
<dbReference type="InterPro" id="IPR001576">
    <property type="entry name" value="Phosphoglycerate_kinase"/>
</dbReference>
<feature type="binding site" evidence="12 13">
    <location>
        <begin position="20"/>
        <end position="22"/>
    </location>
    <ligand>
        <name>substrate</name>
    </ligand>
</feature>
<keyword evidence="12" id="KW-0963">Cytoplasm</keyword>
<evidence type="ECO:0000256" key="9">
    <source>
        <dbReference type="ARBA" id="ARBA00022777"/>
    </source>
</evidence>
<feature type="binding site" evidence="12 14">
    <location>
        <position position="328"/>
    </location>
    <ligand>
        <name>ATP</name>
        <dbReference type="ChEBI" id="CHEBI:30616"/>
    </ligand>
</feature>
<feature type="binding site" evidence="12">
    <location>
        <position position="118"/>
    </location>
    <ligand>
        <name>substrate</name>
    </ligand>
</feature>
<evidence type="ECO:0000256" key="14">
    <source>
        <dbReference type="PIRSR" id="PIRSR000724-2"/>
    </source>
</evidence>
<dbReference type="PRINTS" id="PR00477">
    <property type="entry name" value="PHGLYCKINASE"/>
</dbReference>
<dbReference type="PIRSF" id="PIRSF000724">
    <property type="entry name" value="Pgk"/>
    <property type="match status" value="1"/>
</dbReference>
<dbReference type="GO" id="GO:0043531">
    <property type="term" value="F:ADP binding"/>
    <property type="evidence" value="ECO:0007669"/>
    <property type="project" value="TreeGrafter"/>
</dbReference>
<evidence type="ECO:0000256" key="12">
    <source>
        <dbReference type="HAMAP-Rule" id="MF_00145"/>
    </source>
</evidence>
<feature type="binding site" evidence="12 13">
    <location>
        <begin position="59"/>
        <end position="62"/>
    </location>
    <ligand>
        <name>substrate</name>
    </ligand>
</feature>
<comment type="subunit">
    <text evidence="4 12">Monomer.</text>
</comment>
<dbReference type="FunFam" id="3.40.50.1260:FF:000006">
    <property type="entry name" value="Phosphoglycerate kinase"/>
    <property type="match status" value="1"/>
</dbReference>
<keyword evidence="9 12" id="KW-0418">Kinase</keyword>
<dbReference type="EMBL" id="NIGF01000015">
    <property type="protein sequence ID" value="PQV63105.1"/>
    <property type="molecule type" value="Genomic_DNA"/>
</dbReference>
<dbReference type="FunCoup" id="A0A2S8SQP6">
    <property type="interactions" value="386"/>
</dbReference>
<feature type="binding site" evidence="13">
    <location>
        <position position="118"/>
    </location>
    <ligand>
        <name>(2R)-3-phosphoglycerate</name>
        <dbReference type="ChEBI" id="CHEBI:58272"/>
    </ligand>
</feature>
<dbReference type="PROSITE" id="PS00111">
    <property type="entry name" value="PGLYCERATE_KINASE"/>
    <property type="match status" value="1"/>
</dbReference>
<keyword evidence="8 12" id="KW-0547">Nucleotide-binding</keyword>
<comment type="caution">
    <text evidence="12">Lacks conserved residue(s) required for the propagation of feature annotation.</text>
</comment>
<dbReference type="GO" id="GO:0004618">
    <property type="term" value="F:phosphoglycerate kinase activity"/>
    <property type="evidence" value="ECO:0007669"/>
    <property type="project" value="UniProtKB-UniRule"/>
</dbReference>
<feature type="binding site" evidence="12">
    <location>
        <position position="151"/>
    </location>
    <ligand>
        <name>substrate</name>
    </ligand>
</feature>
<dbReference type="RefSeq" id="WP_106380698.1">
    <property type="nucleotide sequence ID" value="NZ_NIGF01000015.1"/>
</dbReference>
<dbReference type="GO" id="GO:0006096">
    <property type="term" value="P:glycolytic process"/>
    <property type="evidence" value="ECO:0007669"/>
    <property type="project" value="UniProtKB-UniRule"/>
</dbReference>
<feature type="binding site" evidence="12">
    <location>
        <position position="36"/>
    </location>
    <ligand>
        <name>substrate</name>
    </ligand>
</feature>
<reference evidence="16 17" key="1">
    <citation type="journal article" date="2018" name="Syst. Appl. Microbiol.">
        <title>Abditibacterium utsteinense sp. nov., the first cultivated member of candidate phylum FBP, isolated from ice-free Antarctic soil samples.</title>
        <authorList>
            <person name="Tahon G."/>
            <person name="Tytgat B."/>
            <person name="Lebbe L."/>
            <person name="Carlier A."/>
            <person name="Willems A."/>
        </authorList>
    </citation>
    <scope>NUCLEOTIDE SEQUENCE [LARGE SCALE GENOMIC DNA]</scope>
    <source>
        <strain evidence="16 17">LMG 29911</strain>
    </source>
</reference>
<evidence type="ECO:0000256" key="10">
    <source>
        <dbReference type="ARBA" id="ARBA00022840"/>
    </source>
</evidence>
<evidence type="ECO:0000256" key="3">
    <source>
        <dbReference type="ARBA" id="ARBA00008982"/>
    </source>
</evidence>
<dbReference type="GO" id="GO:0005524">
    <property type="term" value="F:ATP binding"/>
    <property type="evidence" value="ECO:0007669"/>
    <property type="project" value="UniProtKB-KW"/>
</dbReference>
<dbReference type="InterPro" id="IPR015824">
    <property type="entry name" value="Phosphoglycerate_kinase_N"/>
</dbReference>
<dbReference type="FunFam" id="3.40.50.1260:FF:000003">
    <property type="entry name" value="Phosphoglycerate kinase"/>
    <property type="match status" value="1"/>
</dbReference>
<feature type="binding site" evidence="12 14">
    <location>
        <position position="206"/>
    </location>
    <ligand>
        <name>ATP</name>
        <dbReference type="ChEBI" id="CHEBI:30616"/>
    </ligand>
</feature>
<dbReference type="PANTHER" id="PTHR11406">
    <property type="entry name" value="PHOSPHOGLYCERATE KINASE"/>
    <property type="match status" value="1"/>
</dbReference>
<comment type="caution">
    <text evidence="16">The sequence shown here is derived from an EMBL/GenBank/DDBJ whole genome shotgun (WGS) entry which is preliminary data.</text>
</comment>
<dbReference type="PANTHER" id="PTHR11406:SF23">
    <property type="entry name" value="PHOSPHOGLYCERATE KINASE 1, CHLOROPLASTIC-RELATED"/>
    <property type="match status" value="1"/>
</dbReference>
<dbReference type="GO" id="GO:0006094">
    <property type="term" value="P:gluconeogenesis"/>
    <property type="evidence" value="ECO:0007669"/>
    <property type="project" value="TreeGrafter"/>
</dbReference>
<dbReference type="UniPathway" id="UPA00109">
    <property type="reaction ID" value="UER00185"/>
</dbReference>
<evidence type="ECO:0000256" key="6">
    <source>
        <dbReference type="ARBA" id="ARBA00016471"/>
    </source>
</evidence>
<keyword evidence="7 12" id="KW-0808">Transferase</keyword>
<comment type="pathway">
    <text evidence="2 12">Carbohydrate degradation; glycolysis; pyruvate from D-glyceraldehyde 3-phosphate: step 2/5.</text>
</comment>
<evidence type="ECO:0000256" key="4">
    <source>
        <dbReference type="ARBA" id="ARBA00011245"/>
    </source>
</evidence>
<dbReference type="Pfam" id="PF00162">
    <property type="entry name" value="PGK"/>
    <property type="match status" value="1"/>
</dbReference>
<dbReference type="Proteomes" id="UP000237684">
    <property type="component" value="Unassembled WGS sequence"/>
</dbReference>
<feature type="binding site" evidence="13">
    <location>
        <position position="36"/>
    </location>
    <ligand>
        <name>(2R)-3-phosphoglycerate</name>
        <dbReference type="ChEBI" id="CHEBI:58272"/>
    </ligand>
</feature>
<dbReference type="InParanoid" id="A0A2S8SQP6"/>
<evidence type="ECO:0000256" key="2">
    <source>
        <dbReference type="ARBA" id="ARBA00004838"/>
    </source>
</evidence>
<comment type="subcellular location">
    <subcellularLocation>
        <location evidence="12">Cytoplasm</location>
    </subcellularLocation>
</comment>
<accession>A0A2S8SQP6</accession>
<dbReference type="GO" id="GO:0005829">
    <property type="term" value="C:cytosol"/>
    <property type="evidence" value="ECO:0007669"/>
    <property type="project" value="UniProtKB-ARBA"/>
</dbReference>
<name>A0A2S8SQP6_9BACT</name>
<feature type="binding site" evidence="13">
    <location>
        <position position="151"/>
    </location>
    <ligand>
        <name>(2R)-3-phosphoglycerate</name>
        <dbReference type="ChEBI" id="CHEBI:58272"/>
    </ligand>
</feature>
<dbReference type="OrthoDB" id="9808460at2"/>
<dbReference type="EC" id="2.7.2.3" evidence="5 12"/>
<dbReference type="Gene3D" id="3.40.50.1260">
    <property type="entry name" value="Phosphoglycerate kinase, N-terminal domain"/>
    <property type="match status" value="2"/>
</dbReference>
<comment type="catalytic activity">
    <reaction evidence="1 12 15">
        <text>(2R)-3-phosphoglycerate + ATP = (2R)-3-phospho-glyceroyl phosphate + ADP</text>
        <dbReference type="Rhea" id="RHEA:14801"/>
        <dbReference type="ChEBI" id="CHEBI:30616"/>
        <dbReference type="ChEBI" id="CHEBI:57604"/>
        <dbReference type="ChEBI" id="CHEBI:58272"/>
        <dbReference type="ChEBI" id="CHEBI:456216"/>
        <dbReference type="EC" id="2.7.2.3"/>
    </reaction>
</comment>
<comment type="similarity">
    <text evidence="3 12 15">Belongs to the phosphoglycerate kinase family.</text>
</comment>
<keyword evidence="11 12" id="KW-0324">Glycolysis</keyword>
<evidence type="ECO:0000256" key="5">
    <source>
        <dbReference type="ARBA" id="ARBA00013061"/>
    </source>
</evidence>
<evidence type="ECO:0000256" key="13">
    <source>
        <dbReference type="PIRSR" id="PIRSR000724-1"/>
    </source>
</evidence>
<organism evidence="16 17">
    <name type="scientific">Abditibacterium utsteinense</name>
    <dbReference type="NCBI Taxonomy" id="1960156"/>
    <lineage>
        <taxon>Bacteria</taxon>
        <taxon>Pseudomonadati</taxon>
        <taxon>Abditibacteriota</taxon>
        <taxon>Abditibacteriia</taxon>
        <taxon>Abditibacteriales</taxon>
        <taxon>Abditibacteriaceae</taxon>
        <taxon>Abditibacterium</taxon>
    </lineage>
</organism>
<gene>
    <name evidence="12" type="primary">pgk</name>
    <name evidence="16" type="ORF">B1R32_11511</name>
</gene>
<evidence type="ECO:0000313" key="16">
    <source>
        <dbReference type="EMBL" id="PQV63105.1"/>
    </source>
</evidence>
<evidence type="ECO:0000256" key="8">
    <source>
        <dbReference type="ARBA" id="ARBA00022741"/>
    </source>
</evidence>
<dbReference type="AlphaFoldDB" id="A0A2S8SQP6"/>
<dbReference type="HAMAP" id="MF_00145">
    <property type="entry name" value="Phosphoglyc_kinase"/>
    <property type="match status" value="1"/>
</dbReference>
<evidence type="ECO:0000256" key="11">
    <source>
        <dbReference type="ARBA" id="ARBA00023152"/>
    </source>
</evidence>
<protein>
    <recommendedName>
        <fullName evidence="6 12">Phosphoglycerate kinase</fullName>
        <ecNumber evidence="5 12">2.7.2.3</ecNumber>
    </recommendedName>
</protein>
<evidence type="ECO:0000256" key="15">
    <source>
        <dbReference type="RuleBase" id="RU000532"/>
    </source>
</evidence>
<dbReference type="InterPro" id="IPR036043">
    <property type="entry name" value="Phosphoglycerate_kinase_sf"/>
</dbReference>
<feature type="binding site" evidence="12 14">
    <location>
        <begin position="357"/>
        <end position="360"/>
    </location>
    <ligand>
        <name>ATP</name>
        <dbReference type="ChEBI" id="CHEBI:30616"/>
    </ligand>
</feature>